<feature type="binding site" evidence="2">
    <location>
        <position position="260"/>
    </location>
    <ligand>
        <name>Cu cation</name>
        <dbReference type="ChEBI" id="CHEBI:23378"/>
    </ligand>
</feature>
<dbReference type="PANTHER" id="PTHR12151:SF25">
    <property type="entry name" value="LINALOOL DEHYDRATASE_ISOMERASE DOMAIN-CONTAINING PROTEIN"/>
    <property type="match status" value="1"/>
</dbReference>
<keyword evidence="2" id="KW-0186">Copper</keyword>
<dbReference type="EMBL" id="JALJOQ010000114">
    <property type="protein sequence ID" value="KAK9796676.1"/>
    <property type="molecule type" value="Genomic_DNA"/>
</dbReference>
<dbReference type="Gene3D" id="3.40.30.10">
    <property type="entry name" value="Glutaredoxin"/>
    <property type="match status" value="1"/>
</dbReference>
<comment type="similarity">
    <text evidence="1">Belongs to the SCO1/2 family.</text>
</comment>
<dbReference type="InterPro" id="IPR036249">
    <property type="entry name" value="Thioredoxin-like_sf"/>
</dbReference>
<evidence type="ECO:0000256" key="2">
    <source>
        <dbReference type="PIRSR" id="PIRSR603782-1"/>
    </source>
</evidence>
<evidence type="ECO:0000256" key="1">
    <source>
        <dbReference type="ARBA" id="ARBA00010996"/>
    </source>
</evidence>
<dbReference type="PANTHER" id="PTHR12151">
    <property type="entry name" value="ELECTRON TRANSPORT PROTIN SCO1/SENC FAMILY MEMBER"/>
    <property type="match status" value="1"/>
</dbReference>
<name>A0AAW1NWM0_9CHLO</name>
<accession>A0AAW1NWM0</accession>
<evidence type="ECO:0000313" key="3">
    <source>
        <dbReference type="EMBL" id="KAK9796676.1"/>
    </source>
</evidence>
<sequence>MAYRKGLSQYGRPALRWLTAGGEGVTTSGCVESTQMPALRAPGGQSVLIKPFHTARTSQAQSTGSATAEQLKDAGAKASGTAGQAFESAKKAPAAMYASVGGALGAAGGLYYLLFGGATGAEVAGEPPAGLGAAHIGEYSVTTHAGAKFNETELKDDFAVVYFGSTTDRECVTELEKLAEVVYQSDRKTNMHYLNPVFVTVDAETDSEEKMRNVVDLFNTNHNRKNVRLVGLTGPDTVKLHQAAIEYSHKDGPEADQPDHRIYLVNPEGEFVKAYSADVSPAEMSEDLQNLIIKYKVNNASWHAPKKVARRHA</sequence>
<comment type="caution">
    <text evidence="3">The sequence shown here is derived from an EMBL/GenBank/DDBJ whole genome shotgun (WGS) entry which is preliminary data.</text>
</comment>
<evidence type="ECO:0008006" key="5">
    <source>
        <dbReference type="Google" id="ProtNLM"/>
    </source>
</evidence>
<proteinExistence type="inferred from homology"/>
<keyword evidence="2" id="KW-0479">Metal-binding</keyword>
<dbReference type="SUPFAM" id="SSF52833">
    <property type="entry name" value="Thioredoxin-like"/>
    <property type="match status" value="1"/>
</dbReference>
<dbReference type="Pfam" id="PF02630">
    <property type="entry name" value="SCO1-SenC"/>
    <property type="match status" value="1"/>
</dbReference>
<gene>
    <name evidence="3" type="ORF">WJX73_005525</name>
</gene>
<dbReference type="Proteomes" id="UP001465755">
    <property type="component" value="Unassembled WGS sequence"/>
</dbReference>
<dbReference type="AlphaFoldDB" id="A0AAW1NWM0"/>
<protein>
    <recommendedName>
        <fullName evidence="5">Thioredoxin domain-containing protein</fullName>
    </recommendedName>
</protein>
<dbReference type="InterPro" id="IPR003782">
    <property type="entry name" value="SCO1/SenC"/>
</dbReference>
<reference evidence="3 4" key="1">
    <citation type="journal article" date="2024" name="Nat. Commun.">
        <title>Phylogenomics reveals the evolutionary origins of lichenization in chlorophyte algae.</title>
        <authorList>
            <person name="Puginier C."/>
            <person name="Libourel C."/>
            <person name="Otte J."/>
            <person name="Skaloud P."/>
            <person name="Haon M."/>
            <person name="Grisel S."/>
            <person name="Petersen M."/>
            <person name="Berrin J.G."/>
            <person name="Delaux P.M."/>
            <person name="Dal Grande F."/>
            <person name="Keller J."/>
        </authorList>
    </citation>
    <scope>NUCLEOTIDE SEQUENCE [LARGE SCALE GENOMIC DNA]</scope>
    <source>
        <strain evidence="3 4">SAG 2036</strain>
    </source>
</reference>
<organism evidence="3 4">
    <name type="scientific">Symbiochloris irregularis</name>
    <dbReference type="NCBI Taxonomy" id="706552"/>
    <lineage>
        <taxon>Eukaryota</taxon>
        <taxon>Viridiplantae</taxon>
        <taxon>Chlorophyta</taxon>
        <taxon>core chlorophytes</taxon>
        <taxon>Trebouxiophyceae</taxon>
        <taxon>Trebouxiales</taxon>
        <taxon>Trebouxiaceae</taxon>
        <taxon>Symbiochloris</taxon>
    </lineage>
</organism>
<evidence type="ECO:0000313" key="4">
    <source>
        <dbReference type="Proteomes" id="UP001465755"/>
    </source>
</evidence>
<dbReference type="GO" id="GO:0046872">
    <property type="term" value="F:metal ion binding"/>
    <property type="evidence" value="ECO:0007669"/>
    <property type="project" value="UniProtKB-KW"/>
</dbReference>
<feature type="binding site" evidence="2">
    <location>
        <position position="171"/>
    </location>
    <ligand>
        <name>Cu cation</name>
        <dbReference type="ChEBI" id="CHEBI:23378"/>
    </ligand>
</feature>
<keyword evidence="4" id="KW-1185">Reference proteome</keyword>